<dbReference type="InterPro" id="IPR014347">
    <property type="entry name" value="Tautomerase/MIF_sf"/>
</dbReference>
<evidence type="ECO:0000313" key="1">
    <source>
        <dbReference type="EMBL" id="RKS78536.1"/>
    </source>
</evidence>
<reference evidence="1 2" key="1">
    <citation type="submission" date="2018-10" db="EMBL/GenBank/DDBJ databases">
        <title>Genomic Encyclopedia of Archaeal and Bacterial Type Strains, Phase II (KMG-II): from individual species to whole genera.</title>
        <authorList>
            <person name="Goeker M."/>
        </authorList>
    </citation>
    <scope>NUCLEOTIDE SEQUENCE [LARGE SCALE GENOMIC DNA]</scope>
    <source>
        <strain evidence="1 2">DSM 11927</strain>
    </source>
</reference>
<organism evidence="1 2">
    <name type="scientific">Haloarcula quadrata</name>
    <dbReference type="NCBI Taxonomy" id="182779"/>
    <lineage>
        <taxon>Archaea</taxon>
        <taxon>Methanobacteriati</taxon>
        <taxon>Methanobacteriota</taxon>
        <taxon>Stenosarchaea group</taxon>
        <taxon>Halobacteria</taxon>
        <taxon>Halobacteriales</taxon>
        <taxon>Haloarculaceae</taxon>
        <taxon>Haloarcula</taxon>
    </lineage>
</organism>
<accession>A0A495QX86</accession>
<proteinExistence type="predicted"/>
<evidence type="ECO:0008006" key="3">
    <source>
        <dbReference type="Google" id="ProtNLM"/>
    </source>
</evidence>
<dbReference type="AlphaFoldDB" id="A0A495QX86"/>
<gene>
    <name evidence="1" type="ORF">BDK61_4202</name>
</gene>
<name>A0A495QX86_9EURY</name>
<evidence type="ECO:0000313" key="2">
    <source>
        <dbReference type="Proteomes" id="UP000268233"/>
    </source>
</evidence>
<protein>
    <recommendedName>
        <fullName evidence="3">Tautomerase-like protein</fullName>
    </recommendedName>
</protein>
<dbReference type="EMBL" id="RBWW01000002">
    <property type="protein sequence ID" value="RKS78536.1"/>
    <property type="molecule type" value="Genomic_DNA"/>
</dbReference>
<comment type="caution">
    <text evidence="1">The sequence shown here is derived from an EMBL/GenBank/DDBJ whole genome shotgun (WGS) entry which is preliminary data.</text>
</comment>
<sequence length="147" mass="16257">MPLTRVVGWTDKIKVAFGMTAPMPLLQFDIAPTLSDAAKTSLAERVTEFYTTEMATTAGHIAVTIRERDPAEMHLGRAVDGPLLFLDAEIRRGRSIDRKRAFALATMEYAAEELDIPDENMKVVFTEHPGSAMMGVDRVGGEWNSDE</sequence>
<keyword evidence="2" id="KW-1185">Reference proteome</keyword>
<dbReference type="Gene3D" id="3.30.429.10">
    <property type="entry name" value="Macrophage Migration Inhibitory Factor"/>
    <property type="match status" value="1"/>
</dbReference>
<dbReference type="Proteomes" id="UP000268233">
    <property type="component" value="Unassembled WGS sequence"/>
</dbReference>
<dbReference type="SUPFAM" id="SSF55331">
    <property type="entry name" value="Tautomerase/MIF"/>
    <property type="match status" value="1"/>
</dbReference>